<feature type="transmembrane region" description="Helical" evidence="6">
    <location>
        <begin position="169"/>
        <end position="187"/>
    </location>
</feature>
<reference evidence="7 8" key="1">
    <citation type="submission" date="2019-11" db="EMBL/GenBank/DDBJ databases">
        <title>Gracilibacillus salitolerans sp. nov., a moderate halophile isolated from a saline soil in northwest China.</title>
        <authorList>
            <person name="Gan L."/>
        </authorList>
    </citation>
    <scope>NUCLEOTIDE SEQUENCE [LARGE SCALE GENOMIC DNA]</scope>
    <source>
        <strain evidence="7 8">SCU50</strain>
    </source>
</reference>
<evidence type="ECO:0000313" key="7">
    <source>
        <dbReference type="EMBL" id="QGH35390.1"/>
    </source>
</evidence>
<name>A0A5Q2TNG0_9BACI</name>
<keyword evidence="6" id="KW-0592">Phosphate transport</keyword>
<feature type="transmembrane region" description="Helical" evidence="6">
    <location>
        <begin position="266"/>
        <end position="283"/>
    </location>
</feature>
<dbReference type="KEGG" id="grc:GI584_15610"/>
<evidence type="ECO:0000256" key="6">
    <source>
        <dbReference type="RuleBase" id="RU363058"/>
    </source>
</evidence>
<accession>A0A5Q2TNG0</accession>
<protein>
    <recommendedName>
        <fullName evidence="6">Phosphate transporter</fullName>
    </recommendedName>
</protein>
<evidence type="ECO:0000256" key="5">
    <source>
        <dbReference type="ARBA" id="ARBA00023136"/>
    </source>
</evidence>
<evidence type="ECO:0000313" key="8">
    <source>
        <dbReference type="Proteomes" id="UP000339690"/>
    </source>
</evidence>
<dbReference type="PANTHER" id="PTHR11101:SF80">
    <property type="entry name" value="PHOSPHATE TRANSPORTER"/>
    <property type="match status" value="1"/>
</dbReference>
<evidence type="ECO:0000256" key="2">
    <source>
        <dbReference type="ARBA" id="ARBA00022448"/>
    </source>
</evidence>
<evidence type="ECO:0000256" key="1">
    <source>
        <dbReference type="ARBA" id="ARBA00004141"/>
    </source>
</evidence>
<feature type="transmembrane region" description="Helical" evidence="6">
    <location>
        <begin position="124"/>
        <end position="148"/>
    </location>
</feature>
<feature type="transmembrane region" description="Helical" evidence="6">
    <location>
        <begin position="82"/>
        <end position="104"/>
    </location>
</feature>
<feature type="transmembrane region" description="Helical" evidence="6">
    <location>
        <begin position="295"/>
        <end position="318"/>
    </location>
</feature>
<dbReference type="GO" id="GO:0035435">
    <property type="term" value="P:phosphate ion transmembrane transport"/>
    <property type="evidence" value="ECO:0007669"/>
    <property type="project" value="TreeGrafter"/>
</dbReference>
<sequence length="369" mass="38955">MGSEMLAIIAILAACLFAFNIGASGSAASMSITYGTKVIKQRKYALIIAGIGAITGAVLGGHHVTNTLGKGIISEEILDVKIACIILVVSGFTLLITNYIGIPLSTSEVTVGAIIGVGLSYKQLNLHTILLIIGFWIIIPVAAFLITLCLEKIRKSLNNKINYQPPVKVLTFLLFLTGIIEAIAAGMNNVANALGPLVGAGITSMEMGLPLMAVIVALGSILFGGRVLETNAKKITSLTLGNGIVISGATGGLVVAASLLGIPIPMTQVTTSAIVGINASNHFKEVWKQKIIHQIAKVWITSPIVSLIIAFGLTEILVQQSFDQVILLTLAIIATFILVRFREKPAKVNTKKGWDQHGESLLSGSRTRR</sequence>
<feature type="transmembrane region" description="Helical" evidence="6">
    <location>
        <begin position="207"/>
        <end position="228"/>
    </location>
</feature>
<keyword evidence="3 6" id="KW-0812">Transmembrane</keyword>
<comment type="similarity">
    <text evidence="6">Belongs to the inorganic phosphate transporter (PiT) (TC 2.A.20) family.</text>
</comment>
<keyword evidence="5 6" id="KW-0472">Membrane</keyword>
<keyword evidence="4 6" id="KW-1133">Transmembrane helix</keyword>
<feature type="transmembrane region" description="Helical" evidence="6">
    <location>
        <begin position="324"/>
        <end position="341"/>
    </location>
</feature>
<dbReference type="Pfam" id="PF01384">
    <property type="entry name" value="PHO4"/>
    <property type="match status" value="1"/>
</dbReference>
<proteinExistence type="inferred from homology"/>
<dbReference type="GO" id="GO:0016020">
    <property type="term" value="C:membrane"/>
    <property type="evidence" value="ECO:0007669"/>
    <property type="project" value="UniProtKB-SubCell"/>
</dbReference>
<comment type="subcellular location">
    <subcellularLocation>
        <location evidence="1 6">Membrane</location>
        <topology evidence="1 6">Multi-pass membrane protein</topology>
    </subcellularLocation>
</comment>
<dbReference type="InterPro" id="IPR001204">
    <property type="entry name" value="Phos_transporter"/>
</dbReference>
<dbReference type="AlphaFoldDB" id="A0A5Q2TNG0"/>
<feature type="transmembrane region" description="Helical" evidence="6">
    <location>
        <begin position="240"/>
        <end position="260"/>
    </location>
</feature>
<feature type="transmembrane region" description="Helical" evidence="6">
    <location>
        <begin position="44"/>
        <end position="61"/>
    </location>
</feature>
<keyword evidence="8" id="KW-1185">Reference proteome</keyword>
<keyword evidence="2 6" id="KW-0813">Transport</keyword>
<dbReference type="Proteomes" id="UP000339690">
    <property type="component" value="Chromosome"/>
</dbReference>
<dbReference type="PANTHER" id="PTHR11101">
    <property type="entry name" value="PHOSPHATE TRANSPORTER"/>
    <property type="match status" value="1"/>
</dbReference>
<dbReference type="EMBL" id="CP045915">
    <property type="protein sequence ID" value="QGH35390.1"/>
    <property type="molecule type" value="Genomic_DNA"/>
</dbReference>
<organism evidence="7 8">
    <name type="scientific">Gracilibacillus salitolerans</name>
    <dbReference type="NCBI Taxonomy" id="2663022"/>
    <lineage>
        <taxon>Bacteria</taxon>
        <taxon>Bacillati</taxon>
        <taxon>Bacillota</taxon>
        <taxon>Bacilli</taxon>
        <taxon>Bacillales</taxon>
        <taxon>Bacillaceae</taxon>
        <taxon>Gracilibacillus</taxon>
    </lineage>
</organism>
<evidence type="ECO:0000256" key="4">
    <source>
        <dbReference type="ARBA" id="ARBA00022989"/>
    </source>
</evidence>
<gene>
    <name evidence="7" type="ORF">GI584_15610</name>
</gene>
<dbReference type="GO" id="GO:0005315">
    <property type="term" value="F:phosphate transmembrane transporter activity"/>
    <property type="evidence" value="ECO:0007669"/>
    <property type="project" value="InterPro"/>
</dbReference>
<evidence type="ECO:0000256" key="3">
    <source>
        <dbReference type="ARBA" id="ARBA00022692"/>
    </source>
</evidence>